<name>A0AAV4WFN1_9ARAC</name>
<gene>
    <name evidence="2" type="ORF">CDAR_548161</name>
</gene>
<comment type="caution">
    <text evidence="2">The sequence shown here is derived from an EMBL/GenBank/DDBJ whole genome shotgun (WGS) entry which is preliminary data.</text>
</comment>
<keyword evidence="3" id="KW-1185">Reference proteome</keyword>
<organism evidence="2 3">
    <name type="scientific">Caerostris darwini</name>
    <dbReference type="NCBI Taxonomy" id="1538125"/>
    <lineage>
        <taxon>Eukaryota</taxon>
        <taxon>Metazoa</taxon>
        <taxon>Ecdysozoa</taxon>
        <taxon>Arthropoda</taxon>
        <taxon>Chelicerata</taxon>
        <taxon>Arachnida</taxon>
        <taxon>Araneae</taxon>
        <taxon>Araneomorphae</taxon>
        <taxon>Entelegynae</taxon>
        <taxon>Araneoidea</taxon>
        <taxon>Araneidae</taxon>
        <taxon>Caerostris</taxon>
    </lineage>
</organism>
<evidence type="ECO:0000313" key="3">
    <source>
        <dbReference type="Proteomes" id="UP001054837"/>
    </source>
</evidence>
<evidence type="ECO:0000313" key="2">
    <source>
        <dbReference type="EMBL" id="GIY81173.1"/>
    </source>
</evidence>
<protein>
    <submittedName>
        <fullName evidence="2">Uncharacterized protein</fullName>
    </submittedName>
</protein>
<dbReference type="EMBL" id="BPLQ01014581">
    <property type="protein sequence ID" value="GIY81173.1"/>
    <property type="molecule type" value="Genomic_DNA"/>
</dbReference>
<dbReference type="Proteomes" id="UP001054837">
    <property type="component" value="Unassembled WGS sequence"/>
</dbReference>
<dbReference type="AlphaFoldDB" id="A0AAV4WFN1"/>
<feature type="compositionally biased region" description="Basic residues" evidence="1">
    <location>
        <begin position="61"/>
        <end position="71"/>
    </location>
</feature>
<accession>A0AAV4WFN1</accession>
<proteinExistence type="predicted"/>
<reference evidence="2 3" key="1">
    <citation type="submission" date="2021-06" db="EMBL/GenBank/DDBJ databases">
        <title>Caerostris darwini draft genome.</title>
        <authorList>
            <person name="Kono N."/>
            <person name="Arakawa K."/>
        </authorList>
    </citation>
    <scope>NUCLEOTIDE SEQUENCE [LARGE SCALE GENOMIC DNA]</scope>
</reference>
<sequence length="99" mass="10669">MHEIYNHFQFSSIILNIPSCSLLATFQLKRCQSNSPRNNILKSSFVSISGSEVSLEDNSKSHPKSAGRRRSQNPSSSRVGVGGPLSGGCGVVYSSSPLR</sequence>
<evidence type="ECO:0000256" key="1">
    <source>
        <dbReference type="SAM" id="MobiDB-lite"/>
    </source>
</evidence>
<feature type="region of interest" description="Disordered" evidence="1">
    <location>
        <begin position="51"/>
        <end position="99"/>
    </location>
</feature>
<feature type="compositionally biased region" description="Gly residues" evidence="1">
    <location>
        <begin position="80"/>
        <end position="90"/>
    </location>
</feature>